<evidence type="ECO:0000259" key="1">
    <source>
        <dbReference type="Pfam" id="PF07748"/>
    </source>
</evidence>
<dbReference type="PANTHER" id="PTHR46017:SF1">
    <property type="entry name" value="ALPHA-MANNOSIDASE 2C1"/>
    <property type="match status" value="1"/>
</dbReference>
<dbReference type="EMBL" id="UYRW01010366">
    <property type="protein sequence ID" value="VDM98715.1"/>
    <property type="molecule type" value="Genomic_DNA"/>
</dbReference>
<protein>
    <submittedName>
        <fullName evidence="4">Glyco_hydro_38C domain-containing protein</fullName>
    </submittedName>
</protein>
<reference evidence="4" key="1">
    <citation type="submission" date="2016-06" db="UniProtKB">
        <authorList>
            <consortium name="WormBaseParasite"/>
        </authorList>
    </citation>
    <scope>IDENTIFICATION</scope>
</reference>
<dbReference type="GO" id="GO:0030246">
    <property type="term" value="F:carbohydrate binding"/>
    <property type="evidence" value="ECO:0007669"/>
    <property type="project" value="InterPro"/>
</dbReference>
<evidence type="ECO:0000313" key="2">
    <source>
        <dbReference type="EMBL" id="VDM98715.1"/>
    </source>
</evidence>
<dbReference type="Proteomes" id="UP000271087">
    <property type="component" value="Unassembled WGS sequence"/>
</dbReference>
<dbReference type="SUPFAM" id="SSF74650">
    <property type="entry name" value="Galactose mutarotase-like"/>
    <property type="match status" value="1"/>
</dbReference>
<dbReference type="GO" id="GO:0004559">
    <property type="term" value="F:alpha-mannosidase activity"/>
    <property type="evidence" value="ECO:0007669"/>
    <property type="project" value="InterPro"/>
</dbReference>
<reference evidence="2 3" key="2">
    <citation type="submission" date="2018-08" db="EMBL/GenBank/DDBJ databases">
        <authorList>
            <person name="Laetsch R D."/>
            <person name="Stevens L."/>
            <person name="Kumar S."/>
            <person name="Blaxter L. M."/>
        </authorList>
    </citation>
    <scope>NUCLEOTIDE SEQUENCE [LARGE SCALE GENOMIC DNA]</scope>
</reference>
<dbReference type="Gene3D" id="2.70.98.30">
    <property type="entry name" value="Golgi alpha-mannosidase II, domain 4"/>
    <property type="match status" value="1"/>
</dbReference>
<feature type="domain" description="Glycosyl hydrolase family 38 C-terminal" evidence="1">
    <location>
        <begin position="18"/>
        <end position="153"/>
    </location>
</feature>
<dbReference type="InterPro" id="IPR011682">
    <property type="entry name" value="Glyco_hydro_38_C"/>
</dbReference>
<accession>A0A182EW02</accession>
<dbReference type="GO" id="GO:0009313">
    <property type="term" value="P:oligosaccharide catabolic process"/>
    <property type="evidence" value="ECO:0007669"/>
    <property type="project" value="TreeGrafter"/>
</dbReference>
<organism evidence="4">
    <name type="scientific">Onchocerca ochengi</name>
    <name type="common">Filarial nematode worm</name>
    <dbReference type="NCBI Taxonomy" id="42157"/>
    <lineage>
        <taxon>Eukaryota</taxon>
        <taxon>Metazoa</taxon>
        <taxon>Ecdysozoa</taxon>
        <taxon>Nematoda</taxon>
        <taxon>Chromadorea</taxon>
        <taxon>Rhabditida</taxon>
        <taxon>Spirurina</taxon>
        <taxon>Spiruromorpha</taxon>
        <taxon>Filarioidea</taxon>
        <taxon>Onchocercidae</taxon>
        <taxon>Onchocerca</taxon>
    </lineage>
</organism>
<keyword evidence="3" id="KW-1185">Reference proteome</keyword>
<evidence type="ECO:0000313" key="3">
    <source>
        <dbReference type="Proteomes" id="UP000271087"/>
    </source>
</evidence>
<sequence length="153" mass="17868">MGRITKLLVHRVTEASIDKKNFLAVPENNFANQFVIFDDVPLFWDAWDVMDYHLETRQVINSNSEAILVKNTPVEACICVKFAISERSSLIQYITIFAHLPYLVFDVTVQWHESHKFLKVEFPVNVHDMNAYYDIQFGHINRPTHRNTSWDAA</sequence>
<dbReference type="WBParaSite" id="nOo.2.0.1.t12346-RA">
    <property type="protein sequence ID" value="nOo.2.0.1.t12346-RA"/>
    <property type="gene ID" value="nOo.2.0.1.g12346"/>
</dbReference>
<dbReference type="InterPro" id="IPR011013">
    <property type="entry name" value="Gal_mutarotase_sf_dom"/>
</dbReference>
<dbReference type="AlphaFoldDB" id="A0A182EW02"/>
<dbReference type="PANTHER" id="PTHR46017">
    <property type="entry name" value="ALPHA-MANNOSIDASE 2C1"/>
    <property type="match status" value="1"/>
</dbReference>
<dbReference type="STRING" id="42157.A0A182EW02"/>
<gene>
    <name evidence="2" type="ORF">NOO_LOCUS12346</name>
</gene>
<name>A0A182EW02_ONCOC</name>
<proteinExistence type="predicted"/>
<dbReference type="OrthoDB" id="10261055at2759"/>
<evidence type="ECO:0000313" key="4">
    <source>
        <dbReference type="WBParaSite" id="nOo.2.0.1.t12346-RA"/>
    </source>
</evidence>
<dbReference type="GO" id="GO:0006013">
    <property type="term" value="P:mannose metabolic process"/>
    <property type="evidence" value="ECO:0007669"/>
    <property type="project" value="InterPro"/>
</dbReference>
<dbReference type="Pfam" id="PF07748">
    <property type="entry name" value="Glyco_hydro_38C"/>
    <property type="match status" value="1"/>
</dbReference>